<dbReference type="Gene3D" id="3.10.129.110">
    <property type="entry name" value="Polyketide synthase dehydratase"/>
    <property type="match status" value="1"/>
</dbReference>
<dbReference type="Gene3D" id="3.40.50.720">
    <property type="entry name" value="NAD(P)-binding Rossmann-like Domain"/>
    <property type="match status" value="1"/>
</dbReference>
<evidence type="ECO:0000256" key="1">
    <source>
        <dbReference type="ARBA" id="ARBA00004792"/>
    </source>
</evidence>
<keyword evidence="2 6" id="KW-0808">Transferase</keyword>
<keyword evidence="3" id="KW-0511">Multifunctional enzyme</keyword>
<feature type="active site" description="Proton donor; for dehydratase activity" evidence="4">
    <location>
        <position position="321"/>
    </location>
</feature>
<dbReference type="InterPro" id="IPR049900">
    <property type="entry name" value="PKS_mFAS_DH"/>
</dbReference>
<dbReference type="EMBL" id="FPJO01000095">
    <property type="protein sequence ID" value="SFY45601.1"/>
    <property type="molecule type" value="Genomic_DNA"/>
</dbReference>
<dbReference type="GO" id="GO:0004312">
    <property type="term" value="F:fatty acid synthase activity"/>
    <property type="evidence" value="ECO:0007669"/>
    <property type="project" value="TreeGrafter"/>
</dbReference>
<dbReference type="InterPro" id="IPR020807">
    <property type="entry name" value="PKS_DH"/>
</dbReference>
<feature type="region of interest" description="N-terminal hotdog fold" evidence="4">
    <location>
        <begin position="115"/>
        <end position="241"/>
    </location>
</feature>
<evidence type="ECO:0000313" key="6">
    <source>
        <dbReference type="EMBL" id="SFY45601.1"/>
    </source>
</evidence>
<protein>
    <submittedName>
        <fullName evidence="6">Acyl transferase domain-containing protein</fullName>
    </submittedName>
</protein>
<feature type="domain" description="PKS/mFAS DH" evidence="5">
    <location>
        <begin position="115"/>
        <end position="399"/>
    </location>
</feature>
<evidence type="ECO:0000256" key="3">
    <source>
        <dbReference type="ARBA" id="ARBA00023268"/>
    </source>
</evidence>
<dbReference type="GO" id="GO:0006633">
    <property type="term" value="P:fatty acid biosynthetic process"/>
    <property type="evidence" value="ECO:0007669"/>
    <property type="project" value="TreeGrafter"/>
</dbReference>
<feature type="active site" description="Proton acceptor; for dehydratase activity" evidence="4">
    <location>
        <position position="147"/>
    </location>
</feature>
<dbReference type="Pfam" id="PF14765">
    <property type="entry name" value="PS-DH"/>
    <property type="match status" value="1"/>
</dbReference>
<feature type="region of interest" description="C-terminal hotdog fold" evidence="4">
    <location>
        <begin position="260"/>
        <end position="399"/>
    </location>
</feature>
<dbReference type="Gene3D" id="3.30.70.3290">
    <property type="match status" value="1"/>
</dbReference>
<dbReference type="SUPFAM" id="SSF51735">
    <property type="entry name" value="NAD(P)-binding Rossmann-fold domains"/>
    <property type="match status" value="1"/>
</dbReference>
<evidence type="ECO:0000256" key="2">
    <source>
        <dbReference type="ARBA" id="ARBA00022679"/>
    </source>
</evidence>
<feature type="non-terminal residue" evidence="6">
    <location>
        <position position="528"/>
    </location>
</feature>
<dbReference type="InterPro" id="IPR049552">
    <property type="entry name" value="PKS_DH_N"/>
</dbReference>
<dbReference type="InterPro" id="IPR050091">
    <property type="entry name" value="PKS_NRPS_Biosynth_Enz"/>
</dbReference>
<name>A0A1K2FCT3_STRAR</name>
<evidence type="ECO:0000259" key="5">
    <source>
        <dbReference type="PROSITE" id="PS52019"/>
    </source>
</evidence>
<dbReference type="Pfam" id="PF22953">
    <property type="entry name" value="SpnB_Rossmann"/>
    <property type="match status" value="1"/>
</dbReference>
<sequence length="528" mass="54227">QATRTALADGHTVFIEVSPHPVLSLGLQGTIDDAEAEAATLGTLRRDEGGLDRMLQSAAELWVLGVDVDWGTLFEGTGARAVDLPTYAFQRERYWPRAAEFTGDVASVGLEGAEHPLLGAVLDLPGPGGVVLTGRLAVRTHGWLGDHVVDGRVLVPGTALVEMAVRAGDQVGHGTVSELVLESPLVLPESGAVVVRVVVGAEGEDGVGSGARPLTVYGQAEGTEAWNRHAAGVLTAAVGGGGTEQPADASWAAVWPPQDAEAVDVSDFYAELAATGYGYGPAFQGLRAVWRRAGEVFAEVALGEETAGQAGRFGLHPALLDSALHAVGAGGLFPGEAGLQLPFAWEGVELYAAGASALRVRLASAGGQAVSVEAADGAGALVAAVRSLAFRPVSADQLRAAENQAAAESLFRLEWVPAAGAPAIDPSTDSGLQILTVPGARTGASALPGVRERIVHVLVRLQEWLAAESETDARLVVVTRGAVAVAGGEIQDMGAGSVWGLVRSAQTENPGRIVLVDVDVDVDTVEDL</sequence>
<dbReference type="STRING" id="1893.SAMN02787144_10951"/>
<dbReference type="Gene3D" id="3.40.366.10">
    <property type="entry name" value="Malonyl-Coenzyme A Acyl Carrier Protein, domain 2"/>
    <property type="match status" value="1"/>
</dbReference>
<dbReference type="Proteomes" id="UP000181909">
    <property type="component" value="Unassembled WGS sequence"/>
</dbReference>
<proteinExistence type="predicted"/>
<dbReference type="PANTHER" id="PTHR43775:SF51">
    <property type="entry name" value="INACTIVE PHENOLPHTHIOCEROL SYNTHESIS POLYKETIDE SYNTHASE TYPE I PKS1-RELATED"/>
    <property type="match status" value="1"/>
</dbReference>
<comment type="pathway">
    <text evidence="1">Antibiotic biosynthesis.</text>
</comment>
<dbReference type="Pfam" id="PF21089">
    <property type="entry name" value="PKS_DH_N"/>
    <property type="match status" value="1"/>
</dbReference>
<evidence type="ECO:0000256" key="4">
    <source>
        <dbReference type="PROSITE-ProRule" id="PRU01363"/>
    </source>
</evidence>
<dbReference type="SMART" id="SM00826">
    <property type="entry name" value="PKS_DH"/>
    <property type="match status" value="1"/>
</dbReference>
<reference evidence="6 7" key="1">
    <citation type="submission" date="2016-11" db="EMBL/GenBank/DDBJ databases">
        <authorList>
            <person name="Jaros S."/>
            <person name="Januszkiewicz K."/>
            <person name="Wedrychowicz H."/>
        </authorList>
    </citation>
    <scope>NUCLEOTIDE SEQUENCE [LARGE SCALE GENOMIC DNA]</scope>
    <source>
        <strain evidence="6 7">OK807</strain>
    </source>
</reference>
<dbReference type="RefSeq" id="WP_177328414.1">
    <property type="nucleotide sequence ID" value="NZ_FPJO01000095.1"/>
</dbReference>
<organism evidence="6 7">
    <name type="scientific">Streptomyces atratus</name>
    <dbReference type="NCBI Taxonomy" id="1893"/>
    <lineage>
        <taxon>Bacteria</taxon>
        <taxon>Bacillati</taxon>
        <taxon>Actinomycetota</taxon>
        <taxon>Actinomycetes</taxon>
        <taxon>Kitasatosporales</taxon>
        <taxon>Streptomycetaceae</taxon>
        <taxon>Streptomyces</taxon>
    </lineage>
</organism>
<feature type="non-terminal residue" evidence="6">
    <location>
        <position position="1"/>
    </location>
</feature>
<dbReference type="PROSITE" id="PS52019">
    <property type="entry name" value="PKS_MFAS_DH"/>
    <property type="match status" value="1"/>
</dbReference>
<dbReference type="InterPro" id="IPR049551">
    <property type="entry name" value="PKS_DH_C"/>
</dbReference>
<accession>A0A1K2FCT3</accession>
<dbReference type="InterPro" id="IPR036291">
    <property type="entry name" value="NAD(P)-bd_dom_sf"/>
</dbReference>
<dbReference type="AlphaFoldDB" id="A0A1K2FCT3"/>
<evidence type="ECO:0000313" key="7">
    <source>
        <dbReference type="Proteomes" id="UP000181909"/>
    </source>
</evidence>
<gene>
    <name evidence="6" type="ORF">SAMN02787144_10951</name>
</gene>
<dbReference type="PANTHER" id="PTHR43775">
    <property type="entry name" value="FATTY ACID SYNTHASE"/>
    <property type="match status" value="1"/>
</dbReference>
<dbReference type="InterPro" id="IPR055123">
    <property type="entry name" value="SpnB-like_Rossmann"/>
</dbReference>
<dbReference type="InterPro" id="IPR042104">
    <property type="entry name" value="PKS_dehydratase_sf"/>
</dbReference>
<dbReference type="InterPro" id="IPR001227">
    <property type="entry name" value="Ac_transferase_dom_sf"/>
</dbReference>